<gene>
    <name evidence="9" type="primary">secD</name>
    <name evidence="10" type="synonym">secF</name>
    <name evidence="14" type="ORF">GLV81_08655</name>
</gene>
<evidence type="ECO:0000256" key="7">
    <source>
        <dbReference type="ARBA" id="ARBA00023010"/>
    </source>
</evidence>
<dbReference type="HAMAP" id="MF_01464_B">
    <property type="entry name" value="SecF_B"/>
    <property type="match status" value="1"/>
</dbReference>
<keyword evidence="3 9" id="KW-1003">Cell membrane</keyword>
<evidence type="ECO:0000256" key="5">
    <source>
        <dbReference type="ARBA" id="ARBA00022927"/>
    </source>
</evidence>
<organism evidence="14 15">
    <name type="scientific">Phnomibacter ginsenosidimutans</name>
    <dbReference type="NCBI Taxonomy" id="2676868"/>
    <lineage>
        <taxon>Bacteria</taxon>
        <taxon>Pseudomonadati</taxon>
        <taxon>Bacteroidota</taxon>
        <taxon>Chitinophagia</taxon>
        <taxon>Chitinophagales</taxon>
        <taxon>Chitinophagaceae</taxon>
        <taxon>Phnomibacter</taxon>
    </lineage>
</organism>
<dbReference type="EMBL" id="CP046566">
    <property type="protein sequence ID" value="QGW28153.1"/>
    <property type="molecule type" value="Genomic_DNA"/>
</dbReference>
<dbReference type="InterPro" id="IPR022645">
    <property type="entry name" value="SecD/SecF_bac"/>
</dbReference>
<dbReference type="GO" id="GO:0005886">
    <property type="term" value="C:plasma membrane"/>
    <property type="evidence" value="ECO:0007669"/>
    <property type="project" value="UniProtKB-SubCell"/>
</dbReference>
<dbReference type="Gene3D" id="1.20.1640.10">
    <property type="entry name" value="Multidrug efflux transporter AcrB transmembrane domain"/>
    <property type="match status" value="2"/>
</dbReference>
<comment type="similarity">
    <text evidence="9">Belongs to the SecD/SecF family. SecD subfamily.</text>
</comment>
<feature type="transmembrane region" description="Helical" evidence="9">
    <location>
        <begin position="613"/>
        <end position="631"/>
    </location>
</feature>
<dbReference type="InterPro" id="IPR022813">
    <property type="entry name" value="SecD/SecF_arch_bac"/>
</dbReference>
<dbReference type="Pfam" id="PF07549">
    <property type="entry name" value="Sec_GG"/>
    <property type="match status" value="2"/>
</dbReference>
<evidence type="ECO:0000256" key="3">
    <source>
        <dbReference type="ARBA" id="ARBA00022475"/>
    </source>
</evidence>
<comment type="caution">
    <text evidence="9">Lacks conserved residue(s) required for the propagation of feature annotation.</text>
</comment>
<feature type="transmembrane region" description="Helical" evidence="9">
    <location>
        <begin position="936"/>
        <end position="954"/>
    </location>
</feature>
<feature type="transmembrane region" description="Helical" evidence="9">
    <location>
        <begin position="516"/>
        <end position="533"/>
    </location>
</feature>
<dbReference type="NCBIfam" id="NF009585">
    <property type="entry name" value="PRK13024.1-5"/>
    <property type="match status" value="1"/>
</dbReference>
<comment type="subunit">
    <text evidence="9">Forms a complex with SecF. Part of the essential Sec protein translocation apparatus which comprises SecA, SecYEG and auxiliary proteins SecDF. Other proteins may also be involved.</text>
</comment>
<keyword evidence="6 9" id="KW-1133">Transmembrane helix</keyword>
<evidence type="ECO:0000313" key="15">
    <source>
        <dbReference type="Proteomes" id="UP000426027"/>
    </source>
</evidence>
<name>A0A6I6G9E1_9BACT</name>
<feature type="domain" description="Protein export membrane protein SecD/SecF C-terminal" evidence="11">
    <location>
        <begin position="494"/>
        <end position="666"/>
    </location>
</feature>
<feature type="transmembrane region" description="Helical" evidence="9">
    <location>
        <begin position="6"/>
        <end position="28"/>
    </location>
</feature>
<dbReference type="PANTHER" id="PTHR30081">
    <property type="entry name" value="PROTEIN-EXPORT MEMBRANE PROTEIN SEC"/>
    <property type="match status" value="1"/>
</dbReference>
<evidence type="ECO:0000256" key="4">
    <source>
        <dbReference type="ARBA" id="ARBA00022692"/>
    </source>
</evidence>
<dbReference type="InterPro" id="IPR048631">
    <property type="entry name" value="SecD_1st"/>
</dbReference>
<evidence type="ECO:0000256" key="1">
    <source>
        <dbReference type="ARBA" id="ARBA00004651"/>
    </source>
</evidence>
<feature type="transmembrane region" description="Helical" evidence="9">
    <location>
        <begin position="825"/>
        <end position="843"/>
    </location>
</feature>
<keyword evidence="15" id="KW-1185">Reference proteome</keyword>
<dbReference type="NCBIfam" id="TIGR00966">
    <property type="entry name" value="transloc_SecF"/>
    <property type="match status" value="1"/>
</dbReference>
<evidence type="ECO:0000256" key="9">
    <source>
        <dbReference type="HAMAP-Rule" id="MF_01463"/>
    </source>
</evidence>
<evidence type="ECO:0000259" key="12">
    <source>
        <dbReference type="Pfam" id="PF21760"/>
    </source>
</evidence>
<evidence type="ECO:0000313" key="14">
    <source>
        <dbReference type="EMBL" id="QGW28153.1"/>
    </source>
</evidence>
<feature type="domain" description="Protein export membrane protein SecD/SecF C-terminal" evidence="11">
    <location>
        <begin position="805"/>
        <end position="987"/>
    </location>
</feature>
<dbReference type="InterPro" id="IPR055344">
    <property type="entry name" value="SecD_SecF_C_bact"/>
</dbReference>
<evidence type="ECO:0000256" key="8">
    <source>
        <dbReference type="ARBA" id="ARBA00023136"/>
    </source>
</evidence>
<dbReference type="GO" id="GO:0043952">
    <property type="term" value="P:protein transport by the Sec complex"/>
    <property type="evidence" value="ECO:0007669"/>
    <property type="project" value="UniProtKB-UniRule"/>
</dbReference>
<dbReference type="Pfam" id="PF21760">
    <property type="entry name" value="SecD_1st"/>
    <property type="match status" value="1"/>
</dbReference>
<dbReference type="GO" id="GO:0065002">
    <property type="term" value="P:intracellular protein transmembrane transport"/>
    <property type="evidence" value="ECO:0007669"/>
    <property type="project" value="UniProtKB-UniRule"/>
</dbReference>
<sequence>MQMKGLVRVFAALMVIFSLYQLSFTWFVSSHEKKMKEKAEKQVKATMPAAAAKYPGDKKLQELYQDTLDAAIQTRYQRLLDSTSQQKITWWGFNYKDAKDQEAKLGLDLQGGMNVTLEVGMADFLRSKSGYSADKAFNEALNKAVAQKATTGLDLIDLFVQQYKAVAPNNKLAPLFIANSNKRINLESTDAQVITYLRQESDVAFTNTFNILQNRIDRFGVASPTINPDKVKKIITVELAGVTDKERVRRYLQSSANLQFFELYNIGEIGQSFQAAEEGLAVALNSTGADSASFAKIDSLLKKDTTAAGQAKRFPVSSLLQILQPQQDQSGKVIFPGPIGYVQTKDTAVLGERMRNPAFAGQFPSTLKFVYGYSGGENEKTNGIMALYALKTVDGQRAKLEGEHVSDARQDYDERGRVAIKMEMDNAGAKIWARMTEQNVGKGIAIVLDDFVQTAPTVNGPIPNGSSEITGSYEVKEAQDVSEMLKSGKLPAPAKIVAEQVVGATLGEDAVNGGSLAFIISFAVIFAFMLLYYNNSGWIANISLILNLLFTISILTAMGATFTAAGIAGLVLTIGMAVDTNVIIFERIKDELSWGRNYQTAVNNGYRRSLAPVLDAHVTTFLTAAILYYFGLGPVRGFAYVQMWGIVLNLFCGILISRTITDWFTNKQRHLEYFTAIGTKIFQHAKYKFIEFRKVAYGISVVVALLGIGSLIYGFDYGVEFKGGRSYTIRFNEKVDNEDVRVELQKVFGEYPIVKTLGGQNQLNITTAYKIEEVGANIDSTVERTLYTGLNKFLPQGTSFEAFETVHKVGSQTVLPTISEDLKRGAILATIFSILIIVGYIFIRFRDWRYSVGTIVALLHDVFITLAVFSFLRHVVPFSLEIDQHFIAAILTVIGFSMNDTIIVFDRIRENSKNMPTADNGTIINKSINDTLSRTIMTSVTVFLTILILFVVGGEVTKGFAFAMLIGVITGTYSSIFVAAPILVDFAKGRHLGDSGAQAKAKPASTKA</sequence>
<evidence type="ECO:0000256" key="6">
    <source>
        <dbReference type="ARBA" id="ARBA00022989"/>
    </source>
</evidence>
<dbReference type="SUPFAM" id="SSF82866">
    <property type="entry name" value="Multidrug efflux transporter AcrB transmembrane domain"/>
    <property type="match status" value="2"/>
</dbReference>
<comment type="similarity">
    <text evidence="10">Belongs to the SecD/SecF family. SecF subfamily.</text>
</comment>
<dbReference type="RefSeq" id="WP_157478512.1">
    <property type="nucleotide sequence ID" value="NZ_CP046566.1"/>
</dbReference>
<dbReference type="GO" id="GO:0006605">
    <property type="term" value="P:protein targeting"/>
    <property type="evidence" value="ECO:0007669"/>
    <property type="project" value="UniProtKB-UniRule"/>
</dbReference>
<dbReference type="Proteomes" id="UP000426027">
    <property type="component" value="Chromosome"/>
</dbReference>
<feature type="transmembrane region" description="Helical" evidence="9">
    <location>
        <begin position="960"/>
        <end position="984"/>
    </location>
</feature>
<accession>A0A6I6G9E1</accession>
<dbReference type="PRINTS" id="PR01755">
    <property type="entry name" value="SECFTRNLCASE"/>
</dbReference>
<dbReference type="AlphaFoldDB" id="A0A6I6G9E1"/>
<dbReference type="GO" id="GO:0015450">
    <property type="term" value="F:protein-transporting ATPase activity"/>
    <property type="evidence" value="ECO:0007669"/>
    <property type="project" value="InterPro"/>
</dbReference>
<dbReference type="InterPro" id="IPR054384">
    <property type="entry name" value="SecDF_P1_head"/>
</dbReference>
<evidence type="ECO:0000256" key="10">
    <source>
        <dbReference type="HAMAP-Rule" id="MF_01464"/>
    </source>
</evidence>
<dbReference type="Pfam" id="PF22599">
    <property type="entry name" value="SecDF_P1_head"/>
    <property type="match status" value="1"/>
</dbReference>
<keyword evidence="7 9" id="KW-0811">Translocation</keyword>
<dbReference type="Pfam" id="PF02355">
    <property type="entry name" value="SecD_SecF_C"/>
    <property type="match status" value="2"/>
</dbReference>
<feature type="domain" description="SecDF P1 head subdomain" evidence="13">
    <location>
        <begin position="396"/>
        <end position="492"/>
    </location>
</feature>
<feature type="transmembrane region" description="Helical" evidence="9">
    <location>
        <begin position="884"/>
        <end position="905"/>
    </location>
</feature>
<dbReference type="InterPro" id="IPR005665">
    <property type="entry name" value="SecF_bac"/>
</dbReference>
<reference evidence="14 15" key="1">
    <citation type="submission" date="2019-11" db="EMBL/GenBank/DDBJ databases">
        <authorList>
            <person name="Im W.T."/>
        </authorList>
    </citation>
    <scope>NUCLEOTIDE SEQUENCE [LARGE SCALE GENOMIC DNA]</scope>
    <source>
        <strain evidence="14 15">SB-02</strain>
    </source>
</reference>
<dbReference type="Gene3D" id="3.30.1360.200">
    <property type="match status" value="1"/>
</dbReference>
<dbReference type="KEGG" id="fls:GLV81_08655"/>
<comment type="subcellular location">
    <subcellularLocation>
        <location evidence="1 9">Cell membrane</location>
        <topology evidence="1 9">Multi-pass membrane protein</topology>
    </subcellularLocation>
</comment>
<keyword evidence="4 9" id="KW-0812">Transmembrane</keyword>
<feature type="transmembrane region" description="Helical" evidence="9">
    <location>
        <begin position="637"/>
        <end position="657"/>
    </location>
</feature>
<comment type="function">
    <text evidence="9">Part of the Sec protein translocase complex. Interacts with the SecYEG preprotein conducting channel. SecDF uses the proton motive force (PMF) to complete protein translocation after the ATP-dependent function of SecA.</text>
</comment>
<evidence type="ECO:0000256" key="2">
    <source>
        <dbReference type="ARBA" id="ARBA00022448"/>
    </source>
</evidence>
<feature type="transmembrane region" description="Helical" evidence="9">
    <location>
        <begin position="850"/>
        <end position="872"/>
    </location>
</feature>
<keyword evidence="2 9" id="KW-0813">Transport</keyword>
<dbReference type="PANTHER" id="PTHR30081:SF1">
    <property type="entry name" value="PROTEIN TRANSLOCASE SUBUNIT SECD"/>
    <property type="match status" value="1"/>
</dbReference>
<feature type="transmembrane region" description="Helical" evidence="9">
    <location>
        <begin position="545"/>
        <end position="578"/>
    </location>
</feature>
<dbReference type="HAMAP" id="MF_01463_B">
    <property type="entry name" value="SecD_B"/>
    <property type="match status" value="1"/>
</dbReference>
<dbReference type="NCBIfam" id="TIGR01129">
    <property type="entry name" value="secD"/>
    <property type="match status" value="1"/>
</dbReference>
<feature type="transmembrane region" description="Helical" evidence="9">
    <location>
        <begin position="695"/>
        <end position="715"/>
    </location>
</feature>
<dbReference type="InterPro" id="IPR048634">
    <property type="entry name" value="SecD_SecF_C"/>
</dbReference>
<keyword evidence="8 9" id="KW-0472">Membrane</keyword>
<evidence type="ECO:0000259" key="11">
    <source>
        <dbReference type="Pfam" id="PF02355"/>
    </source>
</evidence>
<comment type="subunit">
    <text evidence="10">Forms a complex with SecD. Part of the essential Sec protein translocation apparatus which comprises SecA, SecYEG and auxiliary proteins SecDF. Other proteins may also be involved.</text>
</comment>
<dbReference type="InterPro" id="IPR022646">
    <property type="entry name" value="SecD/SecF_CS"/>
</dbReference>
<protein>
    <recommendedName>
        <fullName evidence="9 10">Multifunctional fusion protein</fullName>
    </recommendedName>
    <domain>
        <recommendedName>
            <fullName evidence="9">Protein translocase subunit SecD</fullName>
        </recommendedName>
    </domain>
    <domain>
        <recommendedName>
            <fullName evidence="10">Protein-export membrane protein SecF</fullName>
        </recommendedName>
    </domain>
</protein>
<dbReference type="InterPro" id="IPR005791">
    <property type="entry name" value="SecD"/>
</dbReference>
<keyword evidence="5 9" id="KW-0653">Protein transport</keyword>
<proteinExistence type="inferred from homology"/>
<evidence type="ECO:0000259" key="13">
    <source>
        <dbReference type="Pfam" id="PF22599"/>
    </source>
</evidence>
<dbReference type="Gene3D" id="3.30.70.3220">
    <property type="match status" value="1"/>
</dbReference>
<feature type="domain" description="Protein translocase subunit SecDF P1" evidence="12">
    <location>
        <begin position="208"/>
        <end position="262"/>
    </location>
</feature>
<dbReference type="NCBIfam" id="TIGR00916">
    <property type="entry name" value="2A0604s01"/>
    <property type="match status" value="2"/>
</dbReference>